<evidence type="ECO:0000256" key="1">
    <source>
        <dbReference type="ARBA" id="ARBA00009820"/>
    </source>
</evidence>
<dbReference type="SUPFAM" id="SSF69304">
    <property type="entry name" value="Tricorn protease N-terminal domain"/>
    <property type="match status" value="1"/>
</dbReference>
<organism evidence="3 4">
    <name type="scientific">Tichowtungia aerotolerans</name>
    <dbReference type="NCBI Taxonomy" id="2697043"/>
    <lineage>
        <taxon>Bacteria</taxon>
        <taxon>Pseudomonadati</taxon>
        <taxon>Kiritimatiellota</taxon>
        <taxon>Tichowtungiia</taxon>
        <taxon>Tichowtungiales</taxon>
        <taxon>Tichowtungiaceae</taxon>
        <taxon>Tichowtungia</taxon>
    </lineage>
</organism>
<dbReference type="Gene3D" id="2.120.10.30">
    <property type="entry name" value="TolB, C-terminal domain"/>
    <property type="match status" value="2"/>
</dbReference>
<sequence length="399" mass="43309">MKKLLFLSCFCALFTTSVCAQVRVAKSADRKISINLSGMRIAADSGSQTFFQTLENDLRLSGWFSLSRSSGEILLNGSVSQRGGKIQASIQATRPADRARLLSKGYALETAQVRALAHRAADDIVEAITGHKGFASTKIALVGTRSGAKELWLCDADGKGLRQLTSDRSIVVGPNWGPAGNNLFYTSFTRGFPDLYRIDLNRGKRYGVASYGGLNTGAAISPDGKTMALILSKDGNPELYIQSLSRGTPQRMTQTLRAAEASPCWSPDGNHIVFVSDQSGTPQLYIISRNGGRPRRLSRRGSENVAPDWGSNGWIACASRERGRYHVAIIHPSTGETRYLPTDGADYEDPSWAPDGRHLVATRTVRYQSGLYLLDTVNDPPVALIQGGGNWLSPAWSPR</sequence>
<comment type="similarity">
    <text evidence="1">Belongs to the TolB family.</text>
</comment>
<dbReference type="Gene3D" id="3.40.50.10070">
    <property type="entry name" value="TolB, N-terminal domain"/>
    <property type="match status" value="1"/>
</dbReference>
<dbReference type="Proteomes" id="UP000464954">
    <property type="component" value="Chromosome"/>
</dbReference>
<evidence type="ECO:0008006" key="5">
    <source>
        <dbReference type="Google" id="ProtNLM"/>
    </source>
</evidence>
<dbReference type="RefSeq" id="WP_160628343.1">
    <property type="nucleotide sequence ID" value="NZ_CP047593.1"/>
</dbReference>
<evidence type="ECO:0000313" key="3">
    <source>
        <dbReference type="EMBL" id="QHI69221.1"/>
    </source>
</evidence>
<evidence type="ECO:0000313" key="4">
    <source>
        <dbReference type="Proteomes" id="UP000464954"/>
    </source>
</evidence>
<gene>
    <name evidence="3" type="ORF">GT409_07065</name>
</gene>
<protein>
    <recommendedName>
        <fullName evidence="5">TolB protein</fullName>
    </recommendedName>
</protein>
<accession>A0A6P1M5V8</accession>
<dbReference type="PANTHER" id="PTHR36842:SF1">
    <property type="entry name" value="PROTEIN TOLB"/>
    <property type="match status" value="1"/>
</dbReference>
<keyword evidence="2" id="KW-0732">Signal</keyword>
<dbReference type="Pfam" id="PF07676">
    <property type="entry name" value="PD40"/>
    <property type="match status" value="4"/>
</dbReference>
<feature type="signal peptide" evidence="2">
    <location>
        <begin position="1"/>
        <end position="20"/>
    </location>
</feature>
<keyword evidence="4" id="KW-1185">Reference proteome</keyword>
<proteinExistence type="inferred from homology"/>
<dbReference type="KEGG" id="taer:GT409_07065"/>
<reference evidence="3 4" key="1">
    <citation type="submission" date="2020-01" db="EMBL/GenBank/DDBJ databases">
        <title>Ponticoccus aerotolerans gen. nov., sp. nov., an anaerobic bacterium and proposal of Ponticoccusceae fam. nov., Ponticoccusles ord. nov. and Ponticoccuse classis nov. in the phylum Kiritimatiellaeota.</title>
        <authorList>
            <person name="Zhou L.Y."/>
            <person name="Du Z.J."/>
        </authorList>
    </citation>
    <scope>NUCLEOTIDE SEQUENCE [LARGE SCALE GENOMIC DNA]</scope>
    <source>
        <strain evidence="3 4">S-5007</strain>
    </source>
</reference>
<dbReference type="EMBL" id="CP047593">
    <property type="protein sequence ID" value="QHI69221.1"/>
    <property type="molecule type" value="Genomic_DNA"/>
</dbReference>
<dbReference type="PANTHER" id="PTHR36842">
    <property type="entry name" value="PROTEIN TOLB HOMOLOG"/>
    <property type="match status" value="1"/>
</dbReference>
<dbReference type="SUPFAM" id="SSF52964">
    <property type="entry name" value="TolB, N-terminal domain"/>
    <property type="match status" value="1"/>
</dbReference>
<feature type="chain" id="PRO_5027071180" description="TolB protein" evidence="2">
    <location>
        <begin position="21"/>
        <end position="399"/>
    </location>
</feature>
<dbReference type="InterPro" id="IPR011042">
    <property type="entry name" value="6-blade_b-propeller_TolB-like"/>
</dbReference>
<dbReference type="InterPro" id="IPR011659">
    <property type="entry name" value="WD40"/>
</dbReference>
<name>A0A6P1M5V8_9BACT</name>
<evidence type="ECO:0000256" key="2">
    <source>
        <dbReference type="SAM" id="SignalP"/>
    </source>
</evidence>
<dbReference type="AlphaFoldDB" id="A0A6P1M5V8"/>